<sequence>MSAWTVVLLASGLSFATKLAGYLVPESWVDGPRRSRVLTLLPVALLAGLVAIQTFGGDGGSLHVDARLAAVAAAVVLLVLRANFLVVVVGAAAVAAGLRSLGWG</sequence>
<reference evidence="2" key="1">
    <citation type="journal article" date="2014" name="Int. J. Syst. Evol. Microbiol.">
        <title>Complete genome sequence of Corynebacterium casei LMG S-19264T (=DSM 44701T), isolated from a smear-ripened cheese.</title>
        <authorList>
            <consortium name="US DOE Joint Genome Institute (JGI-PGF)"/>
            <person name="Walter F."/>
            <person name="Albersmeier A."/>
            <person name="Kalinowski J."/>
            <person name="Ruckert C."/>
        </authorList>
    </citation>
    <scope>NUCLEOTIDE SEQUENCE</scope>
    <source>
        <strain evidence="2">CGMCC 1.10749</strain>
    </source>
</reference>
<reference evidence="2" key="2">
    <citation type="submission" date="2020-09" db="EMBL/GenBank/DDBJ databases">
        <authorList>
            <person name="Sun Q."/>
            <person name="Zhou Y."/>
        </authorList>
    </citation>
    <scope>NUCLEOTIDE SEQUENCE</scope>
    <source>
        <strain evidence="2">CGMCC 1.10749</strain>
    </source>
</reference>
<comment type="caution">
    <text evidence="2">The sequence shown here is derived from an EMBL/GenBank/DDBJ whole genome shotgun (WGS) entry which is preliminary data.</text>
</comment>
<keyword evidence="1" id="KW-0812">Transmembrane</keyword>
<dbReference type="EMBL" id="BMEA01000001">
    <property type="protein sequence ID" value="GGB69902.1"/>
    <property type="molecule type" value="Genomic_DNA"/>
</dbReference>
<dbReference type="RefSeq" id="WP_035950130.1">
    <property type="nucleotide sequence ID" value="NZ_BMEA01000001.1"/>
</dbReference>
<protein>
    <submittedName>
        <fullName evidence="2">Branched-chain amino acid transporter AzlD</fullName>
    </submittedName>
</protein>
<feature type="transmembrane region" description="Helical" evidence="1">
    <location>
        <begin position="68"/>
        <end position="98"/>
    </location>
</feature>
<accession>A0A8H9KRH5</accession>
<keyword evidence="1" id="KW-0472">Membrane</keyword>
<evidence type="ECO:0000256" key="1">
    <source>
        <dbReference type="SAM" id="Phobius"/>
    </source>
</evidence>
<organism evidence="2 3">
    <name type="scientific">Knoellia flava</name>
    <dbReference type="NCBI Taxonomy" id="913969"/>
    <lineage>
        <taxon>Bacteria</taxon>
        <taxon>Bacillati</taxon>
        <taxon>Actinomycetota</taxon>
        <taxon>Actinomycetes</taxon>
        <taxon>Micrococcales</taxon>
        <taxon>Intrasporangiaceae</taxon>
        <taxon>Knoellia</taxon>
    </lineage>
</organism>
<gene>
    <name evidence="2" type="ORF">GCM10011314_06510</name>
</gene>
<name>A0A8H9KRH5_9MICO</name>
<evidence type="ECO:0000313" key="2">
    <source>
        <dbReference type="EMBL" id="GGB69902.1"/>
    </source>
</evidence>
<feature type="transmembrane region" description="Helical" evidence="1">
    <location>
        <begin position="37"/>
        <end position="56"/>
    </location>
</feature>
<keyword evidence="1" id="KW-1133">Transmembrane helix</keyword>
<dbReference type="InterPro" id="IPR008407">
    <property type="entry name" value="Brnchd-chn_aa_trnsp_AzlD"/>
</dbReference>
<evidence type="ECO:0000313" key="3">
    <source>
        <dbReference type="Proteomes" id="UP000628079"/>
    </source>
</evidence>
<proteinExistence type="predicted"/>
<dbReference type="AlphaFoldDB" id="A0A8H9KRH5"/>
<dbReference type="Proteomes" id="UP000628079">
    <property type="component" value="Unassembled WGS sequence"/>
</dbReference>
<dbReference type="Pfam" id="PF05437">
    <property type="entry name" value="AzlD"/>
    <property type="match status" value="1"/>
</dbReference>